<evidence type="ECO:0000256" key="6">
    <source>
        <dbReference type="ARBA" id="ARBA00023136"/>
    </source>
</evidence>
<dbReference type="GO" id="GO:0005886">
    <property type="term" value="C:plasma membrane"/>
    <property type="evidence" value="ECO:0007669"/>
    <property type="project" value="UniProtKB-SubCell"/>
</dbReference>
<dbReference type="InterPro" id="IPR037185">
    <property type="entry name" value="EmrE-like"/>
</dbReference>
<keyword evidence="3" id="KW-1003">Cell membrane</keyword>
<evidence type="ECO:0000256" key="9">
    <source>
        <dbReference type="SAM" id="Phobius"/>
    </source>
</evidence>
<evidence type="ECO:0000256" key="4">
    <source>
        <dbReference type="ARBA" id="ARBA00022692"/>
    </source>
</evidence>
<dbReference type="InterPro" id="IPR000390">
    <property type="entry name" value="Small_drug/metabolite_transptr"/>
</dbReference>
<reference evidence="11 13" key="2">
    <citation type="submission" date="2018-10" db="EMBL/GenBank/DDBJ databases">
        <title>Genomic Encyclopedia of Type Strains, Phase IV (KMG-IV): sequencing the most valuable type-strain genomes for metagenomic binning, comparative biology and taxonomic classification.</title>
        <authorList>
            <person name="Goeker M."/>
        </authorList>
    </citation>
    <scope>NUCLEOTIDE SEQUENCE [LARGE SCALE GENOMIC DNA]</scope>
    <source>
        <strain evidence="11 13">DSM 19791</strain>
    </source>
</reference>
<feature type="transmembrane region" description="Helical" evidence="9">
    <location>
        <begin position="31"/>
        <end position="50"/>
    </location>
</feature>
<feature type="transmembrane region" description="Helical" evidence="9">
    <location>
        <begin position="84"/>
        <end position="103"/>
    </location>
</feature>
<comment type="subcellular location">
    <subcellularLocation>
        <location evidence="1 8">Cell membrane</location>
        <topology evidence="1 8">Multi-pass membrane protein</topology>
    </subcellularLocation>
</comment>
<dbReference type="InterPro" id="IPR045324">
    <property type="entry name" value="Small_multidrug_res"/>
</dbReference>
<evidence type="ECO:0000313" key="10">
    <source>
        <dbReference type="EMBL" id="BBE33535.1"/>
    </source>
</evidence>
<keyword evidence="13" id="KW-1185">Reference proteome</keyword>
<dbReference type="Gene3D" id="1.10.3730.20">
    <property type="match status" value="1"/>
</dbReference>
<keyword evidence="2" id="KW-0813">Transport</keyword>
<dbReference type="Proteomes" id="UP000275727">
    <property type="component" value="Chromosome"/>
</dbReference>
<reference evidence="10 12" key="1">
    <citation type="submission" date="2018-06" db="EMBL/GenBank/DDBJ databases">
        <title>Complete Genome Sequence of the Microcystin-Degrading Bacterium Sphingosinicella microcystinivorans Strain B-9.</title>
        <authorList>
            <person name="Jin H."/>
            <person name="Nishizawa T."/>
            <person name="Guo Y."/>
            <person name="Nishizawa A."/>
            <person name="Park H."/>
            <person name="Kato H."/>
            <person name="Tsuji K."/>
            <person name="Harada K."/>
        </authorList>
    </citation>
    <scope>NUCLEOTIDE SEQUENCE [LARGE SCALE GENOMIC DNA]</scope>
    <source>
        <strain evidence="10 12">B9</strain>
    </source>
</reference>
<dbReference type="EMBL" id="RBWX01000007">
    <property type="protein sequence ID" value="RKS90621.1"/>
    <property type="molecule type" value="Genomic_DNA"/>
</dbReference>
<protein>
    <submittedName>
        <fullName evidence="10">QacE family quaternary ammonium compound efflux SMR transporter</fullName>
    </submittedName>
    <submittedName>
        <fullName evidence="11">Small multidrug resistance pump</fullName>
    </submittedName>
</protein>
<dbReference type="Pfam" id="PF00893">
    <property type="entry name" value="Multi_Drug_Res"/>
    <property type="match status" value="1"/>
</dbReference>
<gene>
    <name evidence="11" type="ORF">DFR51_0159</name>
    <name evidence="10" type="ORF">SmB9_11930</name>
</gene>
<keyword evidence="4 8" id="KW-0812">Transmembrane</keyword>
<evidence type="ECO:0000313" key="13">
    <source>
        <dbReference type="Proteomes" id="UP000276029"/>
    </source>
</evidence>
<name>A0AAD1G0C8_SPHMI</name>
<feature type="transmembrane region" description="Helical" evidence="9">
    <location>
        <begin position="57"/>
        <end position="78"/>
    </location>
</feature>
<evidence type="ECO:0000256" key="1">
    <source>
        <dbReference type="ARBA" id="ARBA00004651"/>
    </source>
</evidence>
<dbReference type="EMBL" id="AP018711">
    <property type="protein sequence ID" value="BBE33535.1"/>
    <property type="molecule type" value="Genomic_DNA"/>
</dbReference>
<organism evidence="10 12">
    <name type="scientific">Sphingosinicella microcystinivorans</name>
    <dbReference type="NCBI Taxonomy" id="335406"/>
    <lineage>
        <taxon>Bacteria</taxon>
        <taxon>Pseudomonadati</taxon>
        <taxon>Pseudomonadota</taxon>
        <taxon>Alphaproteobacteria</taxon>
        <taxon>Sphingomonadales</taxon>
        <taxon>Sphingosinicellaceae</taxon>
        <taxon>Sphingosinicella</taxon>
    </lineage>
</organism>
<dbReference type="FunFam" id="1.10.3730.20:FF:000001">
    <property type="entry name" value="Quaternary ammonium compound resistance transporter SugE"/>
    <property type="match status" value="1"/>
</dbReference>
<evidence type="ECO:0000256" key="7">
    <source>
        <dbReference type="ARBA" id="ARBA00038032"/>
    </source>
</evidence>
<comment type="similarity">
    <text evidence="7 8">Belongs to the drug/metabolite transporter (DMT) superfamily. Small multidrug resistance (SMR) (TC 2.A.7.1) family.</text>
</comment>
<dbReference type="Proteomes" id="UP000276029">
    <property type="component" value="Unassembled WGS sequence"/>
</dbReference>
<keyword evidence="6 9" id="KW-0472">Membrane</keyword>
<dbReference type="PANTHER" id="PTHR30561:SF1">
    <property type="entry name" value="MULTIDRUG TRANSPORTER EMRE"/>
    <property type="match status" value="1"/>
</dbReference>
<evidence type="ECO:0000256" key="2">
    <source>
        <dbReference type="ARBA" id="ARBA00022448"/>
    </source>
</evidence>
<dbReference type="GO" id="GO:0022857">
    <property type="term" value="F:transmembrane transporter activity"/>
    <property type="evidence" value="ECO:0007669"/>
    <property type="project" value="InterPro"/>
</dbReference>
<keyword evidence="5 9" id="KW-1133">Transmembrane helix</keyword>
<dbReference type="GO" id="GO:1990961">
    <property type="term" value="P:xenobiotic detoxification by transmembrane export across the plasma membrane"/>
    <property type="evidence" value="ECO:0007669"/>
    <property type="project" value="UniProtKB-ARBA"/>
</dbReference>
<dbReference type="RefSeq" id="WP_121047151.1">
    <property type="nucleotide sequence ID" value="NZ_AP018711.1"/>
</dbReference>
<dbReference type="AlphaFoldDB" id="A0AAD1G0C8"/>
<evidence type="ECO:0000313" key="12">
    <source>
        <dbReference type="Proteomes" id="UP000275727"/>
    </source>
</evidence>
<proteinExistence type="inferred from homology"/>
<evidence type="ECO:0000256" key="5">
    <source>
        <dbReference type="ARBA" id="ARBA00022989"/>
    </source>
</evidence>
<dbReference type="SUPFAM" id="SSF103481">
    <property type="entry name" value="Multidrug resistance efflux transporter EmrE"/>
    <property type="match status" value="1"/>
</dbReference>
<dbReference type="KEGG" id="smic:SmB9_11930"/>
<accession>A0AAD1G0C8</accession>
<dbReference type="PANTHER" id="PTHR30561">
    <property type="entry name" value="SMR FAMILY PROTON-DEPENDENT DRUG EFFLUX TRANSPORTER SUGE"/>
    <property type="match status" value="1"/>
</dbReference>
<evidence type="ECO:0000256" key="3">
    <source>
        <dbReference type="ARBA" id="ARBA00022475"/>
    </source>
</evidence>
<sequence>MHYLYLAGAILAETIGTSALSQTAGFTRLTPTLIVLVSFATSFYLMSLALQSIPVGIAYAIWAGIGIVLITFIGWAFLKQTLDAPAFVGIALILAGVVVLRLFSRAAVH</sequence>
<evidence type="ECO:0000313" key="11">
    <source>
        <dbReference type="EMBL" id="RKS90621.1"/>
    </source>
</evidence>
<evidence type="ECO:0000256" key="8">
    <source>
        <dbReference type="RuleBase" id="RU003942"/>
    </source>
</evidence>